<evidence type="ECO:0000259" key="1">
    <source>
        <dbReference type="Pfam" id="PF01872"/>
    </source>
</evidence>
<dbReference type="InterPro" id="IPR024072">
    <property type="entry name" value="DHFR-like_dom_sf"/>
</dbReference>
<proteinExistence type="predicted"/>
<dbReference type="InterPro" id="IPR050765">
    <property type="entry name" value="Riboflavin_Biosynth_HTPR"/>
</dbReference>
<protein>
    <submittedName>
        <fullName evidence="2">Dihydrofolate reductase</fullName>
    </submittedName>
</protein>
<reference evidence="2 3" key="1">
    <citation type="submission" date="2023-07" db="EMBL/GenBank/DDBJ databases">
        <title>Comparative genomics of wheat-associated soil bacteria to identify genetic determinants of phenazine resistance.</title>
        <authorList>
            <person name="Mouncey N."/>
        </authorList>
    </citation>
    <scope>NUCLEOTIDE SEQUENCE [LARGE SCALE GENOMIC DNA]</scope>
    <source>
        <strain evidence="2 3">W4I19-2</strain>
    </source>
</reference>
<dbReference type="Gene3D" id="3.40.430.10">
    <property type="entry name" value="Dihydrofolate Reductase, subunit A"/>
    <property type="match status" value="1"/>
</dbReference>
<sequence>MTEQTTGRKVTANLVISLDGRYHGAGGPADFAAFAAYATSDVSRDQMTRMRENATTALLGRVLAEGFLAFWPSVAADDNADPRDREYAKWLVDTDKVVLSTTLTQAPWEHARIANGPVTDVVADLKADGEGDILVNTSPSLTKALLSADLIDRLYLIVIPEIAGGGLRLFDDGLPASKWKLTHQETGDLGEMALVYDRAPLTLKAVARSHAGGQVSLDEDRRALSLLFWAHVNPHGWFTLDMNSRLWSV</sequence>
<dbReference type="PANTHER" id="PTHR38011:SF11">
    <property type="entry name" value="2,5-DIAMINO-6-RIBOSYLAMINO-4(3H)-PYRIMIDINONE 5'-PHOSPHATE REDUCTASE"/>
    <property type="match status" value="1"/>
</dbReference>
<dbReference type="Proteomes" id="UP001243364">
    <property type="component" value="Unassembled WGS sequence"/>
</dbReference>
<gene>
    <name evidence="2" type="ORF">QFZ56_000066</name>
</gene>
<dbReference type="Pfam" id="PF01872">
    <property type="entry name" value="RibD_C"/>
    <property type="match status" value="1"/>
</dbReference>
<evidence type="ECO:0000313" key="2">
    <source>
        <dbReference type="EMBL" id="MDQ0681103.1"/>
    </source>
</evidence>
<name>A0ABU0PTY4_STRAH</name>
<dbReference type="SUPFAM" id="SSF53597">
    <property type="entry name" value="Dihydrofolate reductase-like"/>
    <property type="match status" value="1"/>
</dbReference>
<keyword evidence="3" id="KW-1185">Reference proteome</keyword>
<dbReference type="EMBL" id="JAUSYA010000001">
    <property type="protein sequence ID" value="MDQ0681103.1"/>
    <property type="molecule type" value="Genomic_DNA"/>
</dbReference>
<organism evidence="2 3">
    <name type="scientific">Streptomyces achromogenes</name>
    <dbReference type="NCBI Taxonomy" id="67255"/>
    <lineage>
        <taxon>Bacteria</taxon>
        <taxon>Bacillati</taxon>
        <taxon>Actinomycetota</taxon>
        <taxon>Actinomycetes</taxon>
        <taxon>Kitasatosporales</taxon>
        <taxon>Streptomycetaceae</taxon>
        <taxon>Streptomyces</taxon>
    </lineage>
</organism>
<dbReference type="PANTHER" id="PTHR38011">
    <property type="entry name" value="DIHYDROFOLATE REDUCTASE FAMILY PROTEIN (AFU_ORTHOLOGUE AFUA_8G06820)"/>
    <property type="match status" value="1"/>
</dbReference>
<dbReference type="InterPro" id="IPR002734">
    <property type="entry name" value="RibDG_C"/>
</dbReference>
<comment type="caution">
    <text evidence="2">The sequence shown here is derived from an EMBL/GenBank/DDBJ whole genome shotgun (WGS) entry which is preliminary data.</text>
</comment>
<dbReference type="RefSeq" id="WP_307038960.1">
    <property type="nucleotide sequence ID" value="NZ_JAUSYA010000001.1"/>
</dbReference>
<accession>A0ABU0PTY4</accession>
<evidence type="ECO:0000313" key="3">
    <source>
        <dbReference type="Proteomes" id="UP001243364"/>
    </source>
</evidence>
<feature type="domain" description="Bacterial bifunctional deaminase-reductase C-terminal" evidence="1">
    <location>
        <begin position="8"/>
        <end position="186"/>
    </location>
</feature>